<organism evidence="2 3">
    <name type="scientific">Ventrimonas faecis</name>
    <dbReference type="NCBI Taxonomy" id="3133170"/>
    <lineage>
        <taxon>Bacteria</taxon>
        <taxon>Bacillati</taxon>
        <taxon>Bacillota</taxon>
        <taxon>Clostridia</taxon>
        <taxon>Lachnospirales</taxon>
        <taxon>Lachnospiraceae</taxon>
        <taxon>Ventrimonas</taxon>
    </lineage>
</organism>
<dbReference type="Pfam" id="PF07963">
    <property type="entry name" value="N_methyl"/>
    <property type="match status" value="1"/>
</dbReference>
<keyword evidence="1" id="KW-0812">Transmembrane</keyword>
<name>A0ABV1HKE6_9FIRM</name>
<dbReference type="InterPro" id="IPR012902">
    <property type="entry name" value="N_methyl_site"/>
</dbReference>
<feature type="transmembrane region" description="Helical" evidence="1">
    <location>
        <begin position="12"/>
        <end position="36"/>
    </location>
</feature>
<dbReference type="NCBIfam" id="TIGR02532">
    <property type="entry name" value="IV_pilin_GFxxxE"/>
    <property type="match status" value="1"/>
</dbReference>
<comment type="caution">
    <text evidence="2">The sequence shown here is derived from an EMBL/GenBank/DDBJ whole genome shotgun (WGS) entry which is preliminary data.</text>
</comment>
<proteinExistence type="predicted"/>
<dbReference type="Gene3D" id="3.30.700.10">
    <property type="entry name" value="Glycoprotein, Type 4 Pilin"/>
    <property type="match status" value="1"/>
</dbReference>
<dbReference type="Proteomes" id="UP001437460">
    <property type="component" value="Unassembled WGS sequence"/>
</dbReference>
<dbReference type="SUPFAM" id="SSF54523">
    <property type="entry name" value="Pili subunits"/>
    <property type="match status" value="1"/>
</dbReference>
<sequence length="185" mass="19938">MREKLSKLNKSGFTLAELLVVVAIIGVLVAVSIPIFTAQRRKAIIAANKANIRAARAAVVAALYDDTSKLDMTTVKNDTDVSYFVYDVKSGAIEIGASGKGFNNATYTYDGKTQNFNAWGRYFSDQAKTKVCDKIIIYVGNAKDMTERNSAMIQTAPYYTDADEIGYKGSNSNPFGPNAGSSSAS</sequence>
<keyword evidence="1" id="KW-1133">Transmembrane helix</keyword>
<gene>
    <name evidence="2" type="ORF">WMO41_06395</name>
</gene>
<evidence type="ECO:0000256" key="1">
    <source>
        <dbReference type="SAM" id="Phobius"/>
    </source>
</evidence>
<dbReference type="EMBL" id="JBBMFJ010000010">
    <property type="protein sequence ID" value="MEQ2562790.1"/>
    <property type="molecule type" value="Genomic_DNA"/>
</dbReference>
<dbReference type="RefSeq" id="WP_349229026.1">
    <property type="nucleotide sequence ID" value="NZ_JBBMFJ010000010.1"/>
</dbReference>
<reference evidence="2 3" key="1">
    <citation type="submission" date="2024-03" db="EMBL/GenBank/DDBJ databases">
        <title>Human intestinal bacterial collection.</title>
        <authorList>
            <person name="Pauvert C."/>
            <person name="Hitch T.C.A."/>
            <person name="Clavel T."/>
        </authorList>
    </citation>
    <scope>NUCLEOTIDE SEQUENCE [LARGE SCALE GENOMIC DNA]</scope>
    <source>
        <strain evidence="2 3">CLA-AP-H27</strain>
    </source>
</reference>
<keyword evidence="3" id="KW-1185">Reference proteome</keyword>
<evidence type="ECO:0000313" key="3">
    <source>
        <dbReference type="Proteomes" id="UP001437460"/>
    </source>
</evidence>
<dbReference type="InterPro" id="IPR045584">
    <property type="entry name" value="Pilin-like"/>
</dbReference>
<evidence type="ECO:0000313" key="2">
    <source>
        <dbReference type="EMBL" id="MEQ2562790.1"/>
    </source>
</evidence>
<protein>
    <submittedName>
        <fullName evidence="2">Type II secretion system protein</fullName>
    </submittedName>
</protein>
<accession>A0ABV1HKE6</accession>
<keyword evidence="1" id="KW-0472">Membrane</keyword>